<comment type="similarity">
    <text evidence="5">Belongs to the U2 small nuclear ribonucleoprotein A family.</text>
</comment>
<accession>F6X0R0</accession>
<proteinExistence type="inferred from homology"/>
<organism evidence="9 10">
    <name type="scientific">Ciona intestinalis</name>
    <name type="common">Transparent sea squirt</name>
    <name type="synonym">Ascidia intestinalis</name>
    <dbReference type="NCBI Taxonomy" id="7719"/>
    <lineage>
        <taxon>Eukaryota</taxon>
        <taxon>Metazoa</taxon>
        <taxon>Chordata</taxon>
        <taxon>Tunicata</taxon>
        <taxon>Ascidiacea</taxon>
        <taxon>Phlebobranchia</taxon>
        <taxon>Cionidae</taxon>
        <taxon>Ciona</taxon>
    </lineage>
</organism>
<evidence type="ECO:0000256" key="6">
    <source>
        <dbReference type="ARBA" id="ARBA00056565"/>
    </source>
</evidence>
<keyword evidence="10" id="KW-1185">Reference proteome</keyword>
<reference evidence="9" key="2">
    <citation type="submission" date="2025-08" db="UniProtKB">
        <authorList>
            <consortium name="Ensembl"/>
        </authorList>
    </citation>
    <scope>IDENTIFICATION</scope>
</reference>
<gene>
    <name evidence="9" type="primary">LOC100180259</name>
</gene>
<dbReference type="OMA" id="PNYREYM"/>
<dbReference type="AlphaFoldDB" id="F6X0R0"/>
<evidence type="ECO:0000256" key="3">
    <source>
        <dbReference type="ARBA" id="ARBA00022737"/>
    </source>
</evidence>
<dbReference type="FunFam" id="3.80.10.10:FF:000026">
    <property type="entry name" value="U2 small nuclear ribonucleoprotein A"/>
    <property type="match status" value="1"/>
</dbReference>
<dbReference type="PANTHER" id="PTHR10552">
    <property type="entry name" value="U2 SMALL NUCLEAR RIBONUCLEOPROTEIN A"/>
    <property type="match status" value="1"/>
</dbReference>
<keyword evidence="3" id="KW-0677">Repeat</keyword>
<dbReference type="FunCoup" id="F6X0R0">
    <property type="interactions" value="984"/>
</dbReference>
<dbReference type="GO" id="GO:0000398">
    <property type="term" value="P:mRNA splicing, via spliceosome"/>
    <property type="evidence" value="ECO:0000318"/>
    <property type="project" value="GO_Central"/>
</dbReference>
<evidence type="ECO:0000256" key="8">
    <source>
        <dbReference type="SAM" id="MobiDB-lite"/>
    </source>
</evidence>
<dbReference type="SUPFAM" id="SSF52058">
    <property type="entry name" value="L domain-like"/>
    <property type="match status" value="1"/>
</dbReference>
<dbReference type="InParanoid" id="F6X0R0"/>
<dbReference type="InterPro" id="IPR032675">
    <property type="entry name" value="LRR_dom_sf"/>
</dbReference>
<comment type="subunit">
    <text evidence="7">Identified in the spliceosome B complex. Identified in the spliceosome C complex. Found in a pre-mRNA splicing complex with SFRS4, SFRS5, SNRNP70, SNRPA1, SRRM1 and SRRM2. Found in a pre-mRNA exonic splicing enhancer (ESE) complex with SNRNP70, SNRPA1, SRRM1 and TRA2B. Contributes to the binding of stem loop IV of U2 snRNA with SNRPB2.</text>
</comment>
<dbReference type="InterPro" id="IPR044640">
    <property type="entry name" value="RU2A"/>
</dbReference>
<dbReference type="Pfam" id="PF14580">
    <property type="entry name" value="LRR_9"/>
    <property type="match status" value="1"/>
</dbReference>
<dbReference type="Gene3D" id="3.80.10.10">
    <property type="entry name" value="Ribonuclease Inhibitor"/>
    <property type="match status" value="1"/>
</dbReference>
<dbReference type="GeneTree" id="ENSGT00940000153289"/>
<dbReference type="InterPro" id="IPR001611">
    <property type="entry name" value="Leu-rich_rpt"/>
</dbReference>
<sequence>MVKLTQELIEQAIQYTNPVRQRELILRGFKIPVIENLGTTLDQFDTIDFSDNDVKKLDGFPLLLRIRTLHFNNNRICRISEDIHTSLPNLEELYLTNCELRELSEIDCLAGCKKLEYLSLLRNPLVHRQHYRLYVIYKLPTLRVLDFQRIKLKERQESKKLFSSSTGKQVLTELNKKKKTFTPGAPIPTNGVVTSDTSKADREAIKEAILKATSLEEVEKLKLMLQAGQIPNKPSDAKKSSTNGDQVVEMDE</sequence>
<dbReference type="OrthoDB" id="433501at2759"/>
<keyword evidence="2" id="KW-0433">Leucine-rich repeat</keyword>
<dbReference type="KEGG" id="cin:100180259"/>
<dbReference type="Proteomes" id="UP000008144">
    <property type="component" value="Unassembled WGS sequence"/>
</dbReference>
<evidence type="ECO:0000256" key="4">
    <source>
        <dbReference type="ARBA" id="ARBA00023242"/>
    </source>
</evidence>
<dbReference type="Ensembl" id="ENSCINT00000029698.2">
    <property type="protein sequence ID" value="ENSCINP00000029452.2"/>
    <property type="gene ID" value="ENSCING00000017376.2"/>
</dbReference>
<feature type="region of interest" description="Disordered" evidence="8">
    <location>
        <begin position="229"/>
        <end position="252"/>
    </location>
</feature>
<dbReference type="GeneID" id="100180259"/>
<reference evidence="10" key="1">
    <citation type="journal article" date="2002" name="Science">
        <title>The draft genome of Ciona intestinalis: insights into chordate and vertebrate origins.</title>
        <authorList>
            <person name="Dehal P."/>
            <person name="Satou Y."/>
            <person name="Campbell R.K."/>
            <person name="Chapman J."/>
            <person name="Degnan B."/>
            <person name="De Tomaso A."/>
            <person name="Davidson B."/>
            <person name="Di Gregorio A."/>
            <person name="Gelpke M."/>
            <person name="Goodstein D.M."/>
            <person name="Harafuji N."/>
            <person name="Hastings K.E."/>
            <person name="Ho I."/>
            <person name="Hotta K."/>
            <person name="Huang W."/>
            <person name="Kawashima T."/>
            <person name="Lemaire P."/>
            <person name="Martinez D."/>
            <person name="Meinertzhagen I.A."/>
            <person name="Necula S."/>
            <person name="Nonaka M."/>
            <person name="Putnam N."/>
            <person name="Rash S."/>
            <person name="Saiga H."/>
            <person name="Satake M."/>
            <person name="Terry A."/>
            <person name="Yamada L."/>
            <person name="Wang H.G."/>
            <person name="Awazu S."/>
            <person name="Azumi K."/>
            <person name="Boore J."/>
            <person name="Branno M."/>
            <person name="Chin-Bow S."/>
            <person name="DeSantis R."/>
            <person name="Doyle S."/>
            <person name="Francino P."/>
            <person name="Keys D.N."/>
            <person name="Haga S."/>
            <person name="Hayashi H."/>
            <person name="Hino K."/>
            <person name="Imai K.S."/>
            <person name="Inaba K."/>
            <person name="Kano S."/>
            <person name="Kobayashi K."/>
            <person name="Kobayashi M."/>
            <person name="Lee B.I."/>
            <person name="Makabe K.W."/>
            <person name="Manohar C."/>
            <person name="Matassi G."/>
            <person name="Medina M."/>
            <person name="Mochizuki Y."/>
            <person name="Mount S."/>
            <person name="Morishita T."/>
            <person name="Miura S."/>
            <person name="Nakayama A."/>
            <person name="Nishizaka S."/>
            <person name="Nomoto H."/>
            <person name="Ohta F."/>
            <person name="Oishi K."/>
            <person name="Rigoutsos I."/>
            <person name="Sano M."/>
            <person name="Sasaki A."/>
            <person name="Sasakura Y."/>
            <person name="Shoguchi E."/>
            <person name="Shin-i T."/>
            <person name="Spagnuolo A."/>
            <person name="Stainier D."/>
            <person name="Suzuki M.M."/>
            <person name="Tassy O."/>
            <person name="Takatori N."/>
            <person name="Tokuoka M."/>
            <person name="Yagi K."/>
            <person name="Yoshizaki F."/>
            <person name="Wada S."/>
            <person name="Zhang C."/>
            <person name="Hyatt P.D."/>
            <person name="Larimer F."/>
            <person name="Detter C."/>
            <person name="Doggett N."/>
            <person name="Glavina T."/>
            <person name="Hawkins T."/>
            <person name="Richardson P."/>
            <person name="Lucas S."/>
            <person name="Kohara Y."/>
            <person name="Levine M."/>
            <person name="Satoh N."/>
            <person name="Rokhsar D.S."/>
        </authorList>
    </citation>
    <scope>NUCLEOTIDE SEQUENCE [LARGE SCALE GENOMIC DNA]</scope>
</reference>
<dbReference type="STRING" id="7719.ENSCINP00000029452"/>
<protein>
    <submittedName>
        <fullName evidence="9">U2 small nuclear ribonucleoprotein A'-like</fullName>
    </submittedName>
</protein>
<dbReference type="RefSeq" id="XP_002127886.1">
    <property type="nucleotide sequence ID" value="XM_002127850.5"/>
</dbReference>
<reference evidence="9" key="3">
    <citation type="submission" date="2025-09" db="UniProtKB">
        <authorList>
            <consortium name="Ensembl"/>
        </authorList>
    </citation>
    <scope>IDENTIFICATION</scope>
</reference>
<accession>A0A1W2WHR1</accession>
<dbReference type="PROSITE" id="PS51450">
    <property type="entry name" value="LRR"/>
    <property type="match status" value="1"/>
</dbReference>
<evidence type="ECO:0000256" key="2">
    <source>
        <dbReference type="ARBA" id="ARBA00022614"/>
    </source>
</evidence>
<evidence type="ECO:0000313" key="9">
    <source>
        <dbReference type="Ensembl" id="ENSCINP00000029452.2"/>
    </source>
</evidence>
<evidence type="ECO:0000256" key="1">
    <source>
        <dbReference type="ARBA" id="ARBA00004123"/>
    </source>
</evidence>
<evidence type="ECO:0000256" key="5">
    <source>
        <dbReference type="ARBA" id="ARBA00024196"/>
    </source>
</evidence>
<keyword evidence="4" id="KW-0539">Nucleus</keyword>
<dbReference type="HOGENOM" id="CLU_061027_0_1_1"/>
<evidence type="ECO:0000256" key="7">
    <source>
        <dbReference type="ARBA" id="ARBA00062740"/>
    </source>
</evidence>
<dbReference type="GO" id="GO:0030620">
    <property type="term" value="F:U2 snRNA binding"/>
    <property type="evidence" value="ECO:0000318"/>
    <property type="project" value="GO_Central"/>
</dbReference>
<comment type="function">
    <text evidence="6">Involved in pre-mRNA splicing as component of the spliceosome. Associated with sn-RNP U2, where it contributes to the binding of stem loop IV of U2 snRNA.</text>
</comment>
<comment type="subcellular location">
    <subcellularLocation>
        <location evidence="1">Nucleus</location>
    </subcellularLocation>
</comment>
<dbReference type="GO" id="GO:0005686">
    <property type="term" value="C:U2 snRNP"/>
    <property type="evidence" value="ECO:0000318"/>
    <property type="project" value="GO_Central"/>
</dbReference>
<evidence type="ECO:0000313" key="10">
    <source>
        <dbReference type="Proteomes" id="UP000008144"/>
    </source>
</evidence>
<name>F6X0R0_CIOIN</name>
<dbReference type="PANTHER" id="PTHR10552:SF6">
    <property type="entry name" value="U2 SMALL NUCLEAR RIBONUCLEOPROTEIN A"/>
    <property type="match status" value="1"/>
</dbReference>